<evidence type="ECO:0000313" key="1">
    <source>
        <dbReference type="EMBL" id="GIE96641.1"/>
    </source>
</evidence>
<keyword evidence="2" id="KW-1185">Reference proteome</keyword>
<gene>
    <name evidence="1" type="ORF">Ari01nite_41060</name>
</gene>
<reference evidence="1" key="1">
    <citation type="submission" date="2021-01" db="EMBL/GenBank/DDBJ databases">
        <title>Whole genome shotgun sequence of Actinoplanes rishiriensis NBRC 108556.</title>
        <authorList>
            <person name="Komaki H."/>
            <person name="Tamura T."/>
        </authorList>
    </citation>
    <scope>NUCLEOTIDE SEQUENCE</scope>
    <source>
        <strain evidence="1">NBRC 108556</strain>
    </source>
</reference>
<comment type="caution">
    <text evidence="1">The sequence shown here is derived from an EMBL/GenBank/DDBJ whole genome shotgun (WGS) entry which is preliminary data.</text>
</comment>
<dbReference type="SUPFAM" id="SSF110849">
    <property type="entry name" value="ParB/Sulfiredoxin"/>
    <property type="match status" value="1"/>
</dbReference>
<proteinExistence type="predicted"/>
<dbReference type="RefSeq" id="WP_203782895.1">
    <property type="nucleotide sequence ID" value="NZ_BOMV01000049.1"/>
</dbReference>
<name>A0A919K4V1_9ACTN</name>
<accession>A0A919K4V1</accession>
<organism evidence="1 2">
    <name type="scientific">Paractinoplanes rishiriensis</name>
    <dbReference type="NCBI Taxonomy" id="1050105"/>
    <lineage>
        <taxon>Bacteria</taxon>
        <taxon>Bacillati</taxon>
        <taxon>Actinomycetota</taxon>
        <taxon>Actinomycetes</taxon>
        <taxon>Micromonosporales</taxon>
        <taxon>Micromonosporaceae</taxon>
        <taxon>Paractinoplanes</taxon>
    </lineage>
</organism>
<protein>
    <submittedName>
        <fullName evidence="1">Uncharacterized protein</fullName>
    </submittedName>
</protein>
<dbReference type="InterPro" id="IPR036086">
    <property type="entry name" value="ParB/Sulfiredoxin_sf"/>
</dbReference>
<dbReference type="AlphaFoldDB" id="A0A919K4V1"/>
<dbReference type="EMBL" id="BOMV01000049">
    <property type="protein sequence ID" value="GIE96641.1"/>
    <property type="molecule type" value="Genomic_DNA"/>
</dbReference>
<dbReference type="Proteomes" id="UP000636960">
    <property type="component" value="Unassembled WGS sequence"/>
</dbReference>
<sequence>MTTDFGLPPTSAAVRAQVEERLAEVHRSSGVAETLKVEFRGGPMNVQVIDMPVMNLFYNPGTHRIRAQRSHDPGKDAVLSADPWTDESQEYLHYLLTTQPADPSRRDPRFDELKESLREYRQLEPGLITRDGILVNANTRRAALKELGFPSIRVGVLPATCTWEDIHAVELTLQLRQDHRRDYSYINHLLALDEQMTLGRQLSDIARMFHTTSQALERDVWILSNLRDLVRRSSNGGFALRLMDFENAKEKLFELYRSVKGERNAEKADLLKEARLAAITLDFAKTDVRYIGADFQSRFLDRRLPEELKPAVTVAAAKTIPGLNRAAPMSAPTVASAKALTDTVLKVKAIETAGENAEPVALAEASRVKKHLVDAFDDALEFAGKDFRMRKKRQAAPDRVADACKDLEQCVTDLVMARGSGSLDQEAFDDALVKLRDILGRVAVEAGKTIELPGEGLAWLNAVAGEK</sequence>
<evidence type="ECO:0000313" key="2">
    <source>
        <dbReference type="Proteomes" id="UP000636960"/>
    </source>
</evidence>